<dbReference type="EMBL" id="LIZS01000054">
    <property type="protein sequence ID" value="KPJ52528.1"/>
    <property type="molecule type" value="Genomic_DNA"/>
</dbReference>
<dbReference type="InterPro" id="IPR011050">
    <property type="entry name" value="Pectin_lyase_fold/virulence"/>
</dbReference>
<dbReference type="Gene3D" id="2.160.20.10">
    <property type="entry name" value="Single-stranded right-handed beta-helix, Pectin lyase-like"/>
    <property type="match status" value="1"/>
</dbReference>
<proteinExistence type="predicted"/>
<sequence length="373" mass="40047">MCVGVSATAPAFVLYVPTEYPTIQAGIDAALDGDTVLVGDGVYTGDGNRDLDFWAKAIVVASENGPHTTIIDCEANGWDPHRGFYFTRGEGPGSVVQGFTIRNGHWPGLGGGIRCAVASSPTIIGNIFVGNTAQDGGGIGCSASAPLILNNTFAGNMAYSGGGICAVYHSDPVVINCILRGDSAAAGDEFYWDTASSITVTYSNVAGGWPGQGNIDGDPKYVLEEKQDYRLRRNSPCIDAGDPYYLDPDSTWSDIGAHFIDQSKPLITYLTPQALTVHQGGTLRVLYTLINFHDEPQPCNGIAELKLPDGEPWAGNPLEGPGYRVIPAQYTWRFVREYQVPSSCPLGTFTFTWKVGLPGELFDRDRFLFTVEP</sequence>
<name>A0A0S7WQQ8_UNCT6</name>
<feature type="domain" description="Right handed beta helix" evidence="1">
    <location>
        <begin position="62"/>
        <end position="180"/>
    </location>
</feature>
<comment type="caution">
    <text evidence="2">The sequence shown here is derived from an EMBL/GenBank/DDBJ whole genome shotgun (WGS) entry which is preliminary data.</text>
</comment>
<reference evidence="2 3" key="1">
    <citation type="journal article" date="2015" name="Microbiome">
        <title>Genomic resolution of linkages in carbon, nitrogen, and sulfur cycling among widespread estuary sediment bacteria.</title>
        <authorList>
            <person name="Baker B.J."/>
            <person name="Lazar C.S."/>
            <person name="Teske A.P."/>
            <person name="Dick G.J."/>
        </authorList>
    </citation>
    <scope>NUCLEOTIDE SEQUENCE [LARGE SCALE GENOMIC DNA]</scope>
    <source>
        <strain evidence="2">DG_24</strain>
    </source>
</reference>
<gene>
    <name evidence="2" type="ORF">AMJ39_07635</name>
</gene>
<dbReference type="AlphaFoldDB" id="A0A0S7WQQ8"/>
<dbReference type="Pfam" id="PF13229">
    <property type="entry name" value="Beta_helix"/>
    <property type="match status" value="1"/>
</dbReference>
<dbReference type="InterPro" id="IPR039448">
    <property type="entry name" value="Beta_helix"/>
</dbReference>
<evidence type="ECO:0000313" key="3">
    <source>
        <dbReference type="Proteomes" id="UP000052008"/>
    </source>
</evidence>
<dbReference type="STRING" id="1703770.AMJ39_07635"/>
<organism evidence="2 3">
    <name type="scientific">candidate division TA06 bacterium DG_24</name>
    <dbReference type="NCBI Taxonomy" id="1703770"/>
    <lineage>
        <taxon>Bacteria</taxon>
        <taxon>Bacteria division TA06</taxon>
    </lineage>
</organism>
<evidence type="ECO:0000259" key="1">
    <source>
        <dbReference type="Pfam" id="PF13229"/>
    </source>
</evidence>
<dbReference type="InterPro" id="IPR012334">
    <property type="entry name" value="Pectin_lyas_fold"/>
</dbReference>
<dbReference type="SUPFAM" id="SSF51126">
    <property type="entry name" value="Pectin lyase-like"/>
    <property type="match status" value="1"/>
</dbReference>
<evidence type="ECO:0000313" key="2">
    <source>
        <dbReference type="EMBL" id="KPJ52528.1"/>
    </source>
</evidence>
<dbReference type="Proteomes" id="UP000052008">
    <property type="component" value="Unassembled WGS sequence"/>
</dbReference>
<accession>A0A0S7WQQ8</accession>
<protein>
    <recommendedName>
        <fullName evidence="1">Right handed beta helix domain-containing protein</fullName>
    </recommendedName>
</protein>